<keyword evidence="3" id="KW-1185">Reference proteome</keyword>
<dbReference type="Proteomes" id="UP001163882">
    <property type="component" value="Chromosome"/>
</dbReference>
<keyword evidence="1" id="KW-0472">Membrane</keyword>
<gene>
    <name evidence="2" type="ORF">OF122_18025</name>
</gene>
<feature type="transmembrane region" description="Helical" evidence="1">
    <location>
        <begin position="87"/>
        <end position="108"/>
    </location>
</feature>
<evidence type="ECO:0000256" key="1">
    <source>
        <dbReference type="SAM" id="Phobius"/>
    </source>
</evidence>
<evidence type="ECO:0008006" key="4">
    <source>
        <dbReference type="Google" id="ProtNLM"/>
    </source>
</evidence>
<dbReference type="RefSeq" id="WP_264225560.1">
    <property type="nucleotide sequence ID" value="NZ_CP107716.1"/>
</dbReference>
<feature type="transmembrane region" description="Helical" evidence="1">
    <location>
        <begin position="120"/>
        <end position="141"/>
    </location>
</feature>
<keyword evidence="1" id="KW-1133">Transmembrane helix</keyword>
<reference evidence="2" key="1">
    <citation type="submission" date="2022-10" db="EMBL/GenBank/DDBJ databases">
        <title>YIM 151497 complete genome.</title>
        <authorList>
            <person name="Chen X."/>
        </authorList>
    </citation>
    <scope>NUCLEOTIDE SEQUENCE</scope>
    <source>
        <strain evidence="2">YIM 151497</strain>
    </source>
</reference>
<accession>A0ABY6IMT3</accession>
<evidence type="ECO:0000313" key="2">
    <source>
        <dbReference type="EMBL" id="UYQ71913.1"/>
    </source>
</evidence>
<evidence type="ECO:0000313" key="3">
    <source>
        <dbReference type="Proteomes" id="UP001163882"/>
    </source>
</evidence>
<name>A0ABY6IMT3_9HYPH</name>
<dbReference type="EMBL" id="CP107716">
    <property type="protein sequence ID" value="UYQ71913.1"/>
    <property type="molecule type" value="Genomic_DNA"/>
</dbReference>
<organism evidence="2 3">
    <name type="scientific">Pelagibacterium flavum</name>
    <dbReference type="NCBI Taxonomy" id="2984530"/>
    <lineage>
        <taxon>Bacteria</taxon>
        <taxon>Pseudomonadati</taxon>
        <taxon>Pseudomonadota</taxon>
        <taxon>Alphaproteobacteria</taxon>
        <taxon>Hyphomicrobiales</taxon>
        <taxon>Devosiaceae</taxon>
        <taxon>Pelagibacterium</taxon>
    </lineage>
</organism>
<feature type="transmembrane region" description="Helical" evidence="1">
    <location>
        <begin position="7"/>
        <end position="31"/>
    </location>
</feature>
<keyword evidence="1" id="KW-0812">Transmembrane</keyword>
<feature type="transmembrane region" description="Helical" evidence="1">
    <location>
        <begin position="43"/>
        <end position="66"/>
    </location>
</feature>
<proteinExistence type="predicted"/>
<sequence length="154" mass="17112">MSFREKNAWIAVLTTLVIWTVYFWQVGVAALSGTLDGDATFWLFVWCLGISIAIMLPINIVAAILARQNMDAPPDEREREIDARANRAGLILLEILMVGMVLSSGLIADFARRVYEADPAGATAIIFINLTLFALAFSALVREIIQIVHFRMLD</sequence>
<protein>
    <recommendedName>
        <fullName evidence="4">DUF2975 domain-containing protein</fullName>
    </recommendedName>
</protein>